<feature type="transmembrane region" description="Helical" evidence="1">
    <location>
        <begin position="6"/>
        <end position="22"/>
    </location>
</feature>
<accession>A0A6B3VYQ9</accession>
<protein>
    <submittedName>
        <fullName evidence="2">YtpI family protein</fullName>
    </submittedName>
</protein>
<sequence>MFVLVVLIGISLALYLFYKMRFFRSRLPAEKKWLSSKSGMALGFFILLFGINQLFLFQTVLTYIVSAIFIFLGVINVWAGYKAYKHYLPYAIEEAEKLEEQ</sequence>
<feature type="transmembrane region" description="Helical" evidence="1">
    <location>
        <begin position="61"/>
        <end position="81"/>
    </location>
</feature>
<evidence type="ECO:0000313" key="2">
    <source>
        <dbReference type="EMBL" id="MBA4537118.1"/>
    </source>
</evidence>
<evidence type="ECO:0000313" key="4">
    <source>
        <dbReference type="Proteomes" id="UP000472971"/>
    </source>
</evidence>
<evidence type="ECO:0000313" key="5">
    <source>
        <dbReference type="Proteomes" id="UP000570010"/>
    </source>
</evidence>
<dbReference type="EMBL" id="JAAIWN010000014">
    <property type="protein sequence ID" value="NEY81415.1"/>
    <property type="molecule type" value="Genomic_DNA"/>
</dbReference>
<dbReference type="Pfam" id="PF14007">
    <property type="entry name" value="YtpI"/>
    <property type="match status" value="1"/>
</dbReference>
<reference evidence="2 5" key="2">
    <citation type="submission" date="2020-07" db="EMBL/GenBank/DDBJ databases">
        <authorList>
            <person name="Feng H."/>
        </authorList>
    </citation>
    <scope>NUCLEOTIDE SEQUENCE [LARGE SCALE GENOMIC DNA]</scope>
    <source>
        <strain evidence="2">S-12</strain>
        <strain evidence="5">s-12</strain>
    </source>
</reference>
<keyword evidence="1" id="KW-0812">Transmembrane</keyword>
<keyword evidence="1" id="KW-1133">Transmembrane helix</keyword>
<dbReference type="InterPro" id="IPR025618">
    <property type="entry name" value="YtpI"/>
</dbReference>
<evidence type="ECO:0000256" key="1">
    <source>
        <dbReference type="SAM" id="Phobius"/>
    </source>
</evidence>
<name>A0A6B3VYQ9_9BACI</name>
<keyword evidence="4" id="KW-1185">Reference proteome</keyword>
<gene>
    <name evidence="3" type="ORF">G4D64_07770</name>
    <name evidence="2" type="ORF">H1Z61_08155</name>
</gene>
<keyword evidence="1" id="KW-0472">Membrane</keyword>
<dbReference type="RefSeq" id="WP_163241802.1">
    <property type="nucleotide sequence ID" value="NZ_CP082780.1"/>
</dbReference>
<organism evidence="3 4">
    <name type="scientific">Bacillus aquiflavi</name>
    <dbReference type="NCBI Taxonomy" id="2672567"/>
    <lineage>
        <taxon>Bacteria</taxon>
        <taxon>Bacillati</taxon>
        <taxon>Bacillota</taxon>
        <taxon>Bacilli</taxon>
        <taxon>Bacillales</taxon>
        <taxon>Bacillaceae</taxon>
        <taxon>Bacillus</taxon>
    </lineage>
</organism>
<dbReference type="Proteomes" id="UP000570010">
    <property type="component" value="Unassembled WGS sequence"/>
</dbReference>
<comment type="caution">
    <text evidence="3">The sequence shown here is derived from an EMBL/GenBank/DDBJ whole genome shotgun (WGS) entry which is preliminary data.</text>
</comment>
<dbReference type="Proteomes" id="UP000472971">
    <property type="component" value="Unassembled WGS sequence"/>
</dbReference>
<proteinExistence type="predicted"/>
<feature type="transmembrane region" description="Helical" evidence="1">
    <location>
        <begin position="34"/>
        <end position="55"/>
    </location>
</feature>
<dbReference type="EMBL" id="JACEIO010000015">
    <property type="protein sequence ID" value="MBA4537118.1"/>
    <property type="molecule type" value="Genomic_DNA"/>
</dbReference>
<evidence type="ECO:0000313" key="3">
    <source>
        <dbReference type="EMBL" id="NEY81415.1"/>
    </source>
</evidence>
<reference evidence="3 4" key="1">
    <citation type="submission" date="2020-02" db="EMBL/GenBank/DDBJ databases">
        <title>Bacillus aquiflavi sp. nov., isolated from yellow water of strong flavor Chinese baijiu in Yibin region of China.</title>
        <authorList>
            <person name="Xie J."/>
        </authorList>
    </citation>
    <scope>NUCLEOTIDE SEQUENCE [LARGE SCALE GENOMIC DNA]</scope>
    <source>
        <strain evidence="3 4">3H-10</strain>
    </source>
</reference>
<dbReference type="AlphaFoldDB" id="A0A6B3VYQ9"/>